<dbReference type="Proteomes" id="UP001157006">
    <property type="component" value="Chromosome 1S"/>
</dbReference>
<dbReference type="AlphaFoldDB" id="A0AAV0ZDP5"/>
<protein>
    <submittedName>
        <fullName evidence="2">Uncharacterized protein</fullName>
    </submittedName>
</protein>
<evidence type="ECO:0000313" key="2">
    <source>
        <dbReference type="EMBL" id="CAI8594017.1"/>
    </source>
</evidence>
<feature type="region of interest" description="Disordered" evidence="1">
    <location>
        <begin position="1"/>
        <end position="25"/>
    </location>
</feature>
<evidence type="ECO:0000313" key="3">
    <source>
        <dbReference type="Proteomes" id="UP001157006"/>
    </source>
</evidence>
<feature type="compositionally biased region" description="Low complexity" evidence="1">
    <location>
        <begin position="1"/>
        <end position="17"/>
    </location>
</feature>
<evidence type="ECO:0000256" key="1">
    <source>
        <dbReference type="SAM" id="MobiDB-lite"/>
    </source>
</evidence>
<keyword evidence="3" id="KW-1185">Reference proteome</keyword>
<proteinExistence type="predicted"/>
<accession>A0AAV0ZDP5</accession>
<gene>
    <name evidence="2" type="ORF">VFH_I119720</name>
</gene>
<dbReference type="EMBL" id="OX451735">
    <property type="protein sequence ID" value="CAI8594017.1"/>
    <property type="molecule type" value="Genomic_DNA"/>
</dbReference>
<feature type="region of interest" description="Disordered" evidence="1">
    <location>
        <begin position="38"/>
        <end position="75"/>
    </location>
</feature>
<sequence>MMSYSSQTPPYYSSTPMGNENVPNVGLDEFLDFSTQTTLGGMSGDHGATPNGEDSTPFVGHSRFGSHHEVIGSGTPEPFSTEVLHAFANHVRARSVMRDSNVHHELQADLVKHIWVKFGIFRD</sequence>
<reference evidence="2 3" key="1">
    <citation type="submission" date="2023-01" db="EMBL/GenBank/DDBJ databases">
        <authorList>
            <person name="Kreplak J."/>
        </authorList>
    </citation>
    <scope>NUCLEOTIDE SEQUENCE [LARGE SCALE GENOMIC DNA]</scope>
</reference>
<organism evidence="2 3">
    <name type="scientific">Vicia faba</name>
    <name type="common">Broad bean</name>
    <name type="synonym">Faba vulgaris</name>
    <dbReference type="NCBI Taxonomy" id="3906"/>
    <lineage>
        <taxon>Eukaryota</taxon>
        <taxon>Viridiplantae</taxon>
        <taxon>Streptophyta</taxon>
        <taxon>Embryophyta</taxon>
        <taxon>Tracheophyta</taxon>
        <taxon>Spermatophyta</taxon>
        <taxon>Magnoliopsida</taxon>
        <taxon>eudicotyledons</taxon>
        <taxon>Gunneridae</taxon>
        <taxon>Pentapetalae</taxon>
        <taxon>rosids</taxon>
        <taxon>fabids</taxon>
        <taxon>Fabales</taxon>
        <taxon>Fabaceae</taxon>
        <taxon>Papilionoideae</taxon>
        <taxon>50 kb inversion clade</taxon>
        <taxon>NPAAA clade</taxon>
        <taxon>Hologalegina</taxon>
        <taxon>IRL clade</taxon>
        <taxon>Fabeae</taxon>
        <taxon>Vicia</taxon>
    </lineage>
</organism>
<name>A0AAV0ZDP5_VICFA</name>